<accession>A0A8J5NVZ7</accession>
<sequence>MCTMVYITIYCRRCGKYLGSDQEIRICASRRNRGRGHHRDLDTQNVTEYANWRNCPACEHEYEVYMYSRQQGIPYPRPNPPFN</sequence>
<dbReference type="EMBL" id="JAELUQ010000008">
    <property type="protein sequence ID" value="KAG7409824.1"/>
    <property type="molecule type" value="Genomic_DNA"/>
</dbReference>
<comment type="caution">
    <text evidence="1">The sequence shown here is derived from an EMBL/GenBank/DDBJ whole genome shotgun (WGS) entry which is preliminary data.</text>
</comment>
<dbReference type="Proteomes" id="UP000694050">
    <property type="component" value="Unassembled WGS sequence"/>
</dbReference>
<protein>
    <submittedName>
        <fullName evidence="1">Uncharacterized protein</fullName>
    </submittedName>
</protein>
<organism evidence="1 2">
    <name type="scientific">Fusarium oxysporum f. sp. rapae</name>
    <dbReference type="NCBI Taxonomy" id="485398"/>
    <lineage>
        <taxon>Eukaryota</taxon>
        <taxon>Fungi</taxon>
        <taxon>Dikarya</taxon>
        <taxon>Ascomycota</taxon>
        <taxon>Pezizomycotina</taxon>
        <taxon>Sordariomycetes</taxon>
        <taxon>Hypocreomycetidae</taxon>
        <taxon>Hypocreales</taxon>
        <taxon>Nectriaceae</taxon>
        <taxon>Fusarium</taxon>
        <taxon>Fusarium oxysporum species complex</taxon>
    </lineage>
</organism>
<evidence type="ECO:0000313" key="1">
    <source>
        <dbReference type="EMBL" id="KAG7409824.1"/>
    </source>
</evidence>
<reference evidence="1" key="1">
    <citation type="submission" date="2021-04" db="EMBL/GenBank/DDBJ databases">
        <title>First draft genome resource for Brassicaceae pathogens Fusarium oxysporum f. sp. raphani and Fusarium oxysporum f. sp. rapae.</title>
        <authorList>
            <person name="Asai S."/>
        </authorList>
    </citation>
    <scope>NUCLEOTIDE SEQUENCE</scope>
    <source>
        <strain evidence="1">Tf1208</strain>
    </source>
</reference>
<proteinExistence type="predicted"/>
<name>A0A8J5NVZ7_FUSOX</name>
<dbReference type="AlphaFoldDB" id="A0A8J5NVZ7"/>
<gene>
    <name evidence="1" type="ORF">Forpe1208_v010951</name>
</gene>
<evidence type="ECO:0000313" key="2">
    <source>
        <dbReference type="Proteomes" id="UP000694050"/>
    </source>
</evidence>